<reference evidence="3" key="1">
    <citation type="submission" date="2020-12" db="UniProtKB">
        <authorList>
            <consortium name="WormBaseParasite"/>
        </authorList>
    </citation>
    <scope>IDENTIFICATION</scope>
    <source>
        <strain evidence="3">MHco3</strain>
    </source>
</reference>
<dbReference type="Proteomes" id="UP000025227">
    <property type="component" value="Unplaced"/>
</dbReference>
<feature type="compositionally biased region" description="Basic and acidic residues" evidence="1">
    <location>
        <begin position="245"/>
        <end position="262"/>
    </location>
</feature>
<organism evidence="2 3">
    <name type="scientific">Haemonchus contortus</name>
    <name type="common">Barber pole worm</name>
    <dbReference type="NCBI Taxonomy" id="6289"/>
    <lineage>
        <taxon>Eukaryota</taxon>
        <taxon>Metazoa</taxon>
        <taxon>Ecdysozoa</taxon>
        <taxon>Nematoda</taxon>
        <taxon>Chromadorea</taxon>
        <taxon>Rhabditida</taxon>
        <taxon>Rhabditina</taxon>
        <taxon>Rhabditomorpha</taxon>
        <taxon>Strongyloidea</taxon>
        <taxon>Trichostrongylidae</taxon>
        <taxon>Haemonchus</taxon>
    </lineage>
</organism>
<dbReference type="AlphaFoldDB" id="A0A7I4Y2Y3"/>
<evidence type="ECO:0000256" key="1">
    <source>
        <dbReference type="SAM" id="MobiDB-lite"/>
    </source>
</evidence>
<feature type="region of interest" description="Disordered" evidence="1">
    <location>
        <begin position="241"/>
        <end position="272"/>
    </location>
</feature>
<name>A0A7I4Y2Y3_HAECO</name>
<feature type="compositionally biased region" description="Basic and acidic residues" evidence="1">
    <location>
        <begin position="300"/>
        <end position="309"/>
    </location>
</feature>
<feature type="compositionally biased region" description="Basic and acidic residues" evidence="1">
    <location>
        <begin position="161"/>
        <end position="184"/>
    </location>
</feature>
<feature type="region of interest" description="Disordered" evidence="1">
    <location>
        <begin position="161"/>
        <end position="185"/>
    </location>
</feature>
<feature type="region of interest" description="Disordered" evidence="1">
    <location>
        <begin position="300"/>
        <end position="323"/>
    </location>
</feature>
<proteinExistence type="predicted"/>
<sequence>MKPVSKPPRNKRFAVDRRLLRRNSNNTTKQKSKQENCGICQRPVKENDNRGLNVQCDGGPGSVEAINSSNEMNVELVDIFMKQLIREPSLREMMSQEPSMEEVMSDVHSLASFLDRWRDQMCKNYERPSTADNKSSVDTVMKTSKIARLEEPKARMVMVPDKSDNGEETEKPNNIRTDAKEPKKASWQFNPFDEASVRATKLILKTLDMHMNGSMLEESERSKQMRIAIEMLNEGIMKMFGESPESSKESASKKRVDVDKTDQTTMTRTQSAIKEEKQRLERLKAEVEDLEEQVRQIDLENSEAPERRQTAPRGKATLGMAGTKGKLQKKQFINQAKREFFESLRALERKAGKKKPFTGIPENGVIPIPADAIPSDDEEYEMINFDGKLEGGDRIMSVTAVYVRLGNTSCSEQRKLVLFQEIWRK</sequence>
<dbReference type="OMA" id="NNIRTDA"/>
<dbReference type="OrthoDB" id="10378594at2759"/>
<protein>
    <submittedName>
        <fullName evidence="3">Uncharacterized protein</fullName>
    </submittedName>
</protein>
<feature type="compositionally biased region" description="Polar residues" evidence="1">
    <location>
        <begin position="263"/>
        <end position="272"/>
    </location>
</feature>
<evidence type="ECO:0000313" key="2">
    <source>
        <dbReference type="Proteomes" id="UP000025227"/>
    </source>
</evidence>
<evidence type="ECO:0000313" key="3">
    <source>
        <dbReference type="WBParaSite" id="HCON_00038270-00001"/>
    </source>
</evidence>
<accession>A0A7I4Y2Y3</accession>
<feature type="region of interest" description="Disordered" evidence="1">
    <location>
        <begin position="1"/>
        <end position="36"/>
    </location>
</feature>
<keyword evidence="2" id="KW-1185">Reference proteome</keyword>
<dbReference type="WBParaSite" id="HCON_00038270-00001">
    <property type="protein sequence ID" value="HCON_00038270-00001"/>
    <property type="gene ID" value="HCON_00038270"/>
</dbReference>